<dbReference type="Gene3D" id="3.40.50.10300">
    <property type="entry name" value="CoaB-like"/>
    <property type="match status" value="1"/>
</dbReference>
<comment type="caution">
    <text evidence="3">Lacks conserved residue(s) required for the propagation of feature annotation.</text>
</comment>
<dbReference type="EMBL" id="FOIL01000027">
    <property type="protein sequence ID" value="SET60516.1"/>
    <property type="molecule type" value="Genomic_DNA"/>
</dbReference>
<dbReference type="InterPro" id="IPR035929">
    <property type="entry name" value="CoaB-like_sf"/>
</dbReference>
<keyword evidence="3 4" id="KW-0288">FMN</keyword>
<dbReference type="OrthoDB" id="9802554at2"/>
<dbReference type="UniPathway" id="UPA00241">
    <property type="reaction ID" value="UER00353"/>
</dbReference>
<dbReference type="STRING" id="1526.SAMN02910262_00779"/>
<comment type="function">
    <text evidence="3">Catalyzes two sequential steps in the biosynthesis of coenzyme A. In the first step cysteine is conjugated to 4'-phosphopantothenate to form 4-phosphopantothenoylcysteine. In the second step the latter compound is decarboxylated to form 4'-phosphopantotheine.</text>
</comment>
<reference evidence="8" key="1">
    <citation type="submission" date="2016-10" db="EMBL/GenBank/DDBJ databases">
        <authorList>
            <person name="Varghese N."/>
            <person name="Submissions S."/>
        </authorList>
    </citation>
    <scope>NUCLEOTIDE SEQUENCE [LARGE SCALE GENOMIC DNA]</scope>
    <source>
        <strain evidence="8">KH1P1</strain>
    </source>
</reference>
<dbReference type="InterPro" id="IPR003382">
    <property type="entry name" value="Flavoprotein"/>
</dbReference>
<feature type="domain" description="DNA/pantothenate metabolism flavoprotein C-terminal" evidence="6">
    <location>
        <begin position="185"/>
        <end position="396"/>
    </location>
</feature>
<feature type="binding site" evidence="3">
    <location>
        <position position="343"/>
    </location>
    <ligand>
        <name>CTP</name>
        <dbReference type="ChEBI" id="CHEBI:37563"/>
    </ligand>
</feature>
<evidence type="ECO:0000256" key="2">
    <source>
        <dbReference type="ARBA" id="ARBA00023239"/>
    </source>
</evidence>
<accession>A0A1I0FSI7</accession>
<keyword evidence="1 3" id="KW-0210">Decarboxylase</keyword>
<dbReference type="SUPFAM" id="SSF102645">
    <property type="entry name" value="CoaB-like"/>
    <property type="match status" value="1"/>
</dbReference>
<keyword evidence="3" id="KW-0479">Metal-binding</keyword>
<dbReference type="Pfam" id="PF02441">
    <property type="entry name" value="Flavoprotein"/>
    <property type="match status" value="1"/>
</dbReference>
<evidence type="ECO:0000313" key="7">
    <source>
        <dbReference type="EMBL" id="SET60516.1"/>
    </source>
</evidence>
<name>A0A1I0FSI7_9FIRM</name>
<keyword evidence="8" id="KW-1185">Reference proteome</keyword>
<dbReference type="RefSeq" id="WP_074649711.1">
    <property type="nucleotide sequence ID" value="NZ_FOIL01000027.1"/>
</dbReference>
<dbReference type="InterPro" id="IPR005252">
    <property type="entry name" value="CoaBC"/>
</dbReference>
<comment type="cofactor">
    <cofactor evidence="3">
        <name>Mg(2+)</name>
        <dbReference type="ChEBI" id="CHEBI:18420"/>
    </cofactor>
</comment>
<proteinExistence type="inferred from homology"/>
<comment type="catalytic activity">
    <reaction evidence="3 4">
        <text>(R)-4'-phosphopantothenate + L-cysteine + CTP = N-[(R)-4-phosphopantothenoyl]-L-cysteine + CMP + diphosphate + H(+)</text>
        <dbReference type="Rhea" id="RHEA:19397"/>
        <dbReference type="ChEBI" id="CHEBI:10986"/>
        <dbReference type="ChEBI" id="CHEBI:15378"/>
        <dbReference type="ChEBI" id="CHEBI:33019"/>
        <dbReference type="ChEBI" id="CHEBI:35235"/>
        <dbReference type="ChEBI" id="CHEBI:37563"/>
        <dbReference type="ChEBI" id="CHEBI:59458"/>
        <dbReference type="ChEBI" id="CHEBI:60377"/>
        <dbReference type="EC" id="6.3.2.5"/>
    </reaction>
</comment>
<keyword evidence="3" id="KW-0460">Magnesium</keyword>
<dbReference type="EC" id="4.1.1.36" evidence="3"/>
<dbReference type="GO" id="GO:0015937">
    <property type="term" value="P:coenzyme A biosynthetic process"/>
    <property type="evidence" value="ECO:0007669"/>
    <property type="project" value="UniProtKB-UniRule"/>
</dbReference>
<dbReference type="HAMAP" id="MF_02225">
    <property type="entry name" value="CoaBC"/>
    <property type="match status" value="1"/>
</dbReference>
<comment type="similarity">
    <text evidence="3 4">In the N-terminal section; belongs to the HFCD (homo-oligomeric flavin containing Cys decarboxylase) superfamily.</text>
</comment>
<dbReference type="GO" id="GO:0004632">
    <property type="term" value="F:phosphopantothenate--cysteine ligase activity"/>
    <property type="evidence" value="ECO:0007669"/>
    <property type="project" value="UniProtKB-UniRule"/>
</dbReference>
<feature type="active site" description="Proton donor" evidence="3">
    <location>
        <position position="157"/>
    </location>
</feature>
<comment type="pathway">
    <text evidence="3 4">Cofactor biosynthesis; coenzyme A biosynthesis; CoA from (R)-pantothenate: step 2/5.</text>
</comment>
<dbReference type="PANTHER" id="PTHR14359">
    <property type="entry name" value="HOMO-OLIGOMERIC FLAVIN CONTAINING CYS DECARBOXYLASE FAMILY"/>
    <property type="match status" value="1"/>
</dbReference>
<dbReference type="GO" id="GO:0046872">
    <property type="term" value="F:metal ion binding"/>
    <property type="evidence" value="ECO:0007669"/>
    <property type="project" value="UniProtKB-KW"/>
</dbReference>
<keyword evidence="2 3" id="KW-0456">Lyase</keyword>
<comment type="cofactor">
    <cofactor evidence="3">
        <name>FMN</name>
        <dbReference type="ChEBI" id="CHEBI:58210"/>
    </cofactor>
    <text evidence="3">Binds 1 FMN per subunit.</text>
</comment>
<evidence type="ECO:0000259" key="6">
    <source>
        <dbReference type="Pfam" id="PF04127"/>
    </source>
</evidence>
<feature type="region of interest" description="Phosphopantothenoylcysteine decarboxylase" evidence="3">
    <location>
        <begin position="1"/>
        <end position="189"/>
    </location>
</feature>
<evidence type="ECO:0000256" key="3">
    <source>
        <dbReference type="HAMAP-Rule" id="MF_02225"/>
    </source>
</evidence>
<dbReference type="InterPro" id="IPR036551">
    <property type="entry name" value="Flavin_trans-like"/>
</dbReference>
<feature type="binding site" evidence="3">
    <location>
        <position position="325"/>
    </location>
    <ligand>
        <name>CTP</name>
        <dbReference type="ChEBI" id="CHEBI:37563"/>
    </ligand>
</feature>
<sequence length="398" mass="43008">MLKGKNILLGVTGGIAAYKAADICSRLVRLHANVDVIMTEHALNFITPNTFEALCHNRVVTDTFDRSHPFEVEHIALADKADCVIIAPATANIIGKLANGIADDMLSTTLLACRCPRLIAPAMNTHMWQNPIVKDNVAKLVHYGFTMISPESGHLACGYEGSGKLASPETIVDWIVNSCARAKDMTGLNVLVSAGPTCEDLDPVRFITNRSSGKMGYSIASAAACRGADVTLVSGPTELSAPAGVSVVPIRSAEDMFREITGRQNDADIIIKAAAVADYRPASVSDNKIKKKDDGSDLSLSLERTRDILQYLGEHKKEGQFLCGFSMETENMLENSRKKLEKKHLDLIAANNVKVSGAGFQGDTNVLTLISGKSETELPLMSKWDAANRLLDEILKLR</sequence>
<comment type="pathway">
    <text evidence="3 4">Cofactor biosynthesis; coenzyme A biosynthesis; CoA from (R)-pantothenate: step 3/5.</text>
</comment>
<dbReference type="eggNOG" id="COG0452">
    <property type="taxonomic scope" value="Bacteria"/>
</dbReference>
<gene>
    <name evidence="3" type="primary">coaBC</name>
    <name evidence="7" type="ORF">SAMN04487771_102734</name>
</gene>
<evidence type="ECO:0000256" key="4">
    <source>
        <dbReference type="RuleBase" id="RU364078"/>
    </source>
</evidence>
<feature type="region of interest" description="Phosphopantothenate--cysteine ligase" evidence="3">
    <location>
        <begin position="190"/>
        <end position="398"/>
    </location>
</feature>
<comment type="catalytic activity">
    <reaction evidence="3 4">
        <text>N-[(R)-4-phosphopantothenoyl]-L-cysteine + H(+) = (R)-4'-phosphopantetheine + CO2</text>
        <dbReference type="Rhea" id="RHEA:16793"/>
        <dbReference type="ChEBI" id="CHEBI:15378"/>
        <dbReference type="ChEBI" id="CHEBI:16526"/>
        <dbReference type="ChEBI" id="CHEBI:59458"/>
        <dbReference type="ChEBI" id="CHEBI:61723"/>
        <dbReference type="EC" id="4.1.1.36"/>
    </reaction>
</comment>
<keyword evidence="3 4" id="KW-0436">Ligase</keyword>
<evidence type="ECO:0000313" key="8">
    <source>
        <dbReference type="Proteomes" id="UP000199820"/>
    </source>
</evidence>
<dbReference type="Proteomes" id="UP000199820">
    <property type="component" value="Unassembled WGS sequence"/>
</dbReference>
<feature type="binding site" evidence="3">
    <location>
        <position position="339"/>
    </location>
    <ligand>
        <name>CTP</name>
        <dbReference type="ChEBI" id="CHEBI:37563"/>
    </ligand>
</feature>
<feature type="domain" description="Flavoprotein" evidence="5">
    <location>
        <begin position="5"/>
        <end position="177"/>
    </location>
</feature>
<feature type="binding site" evidence="3">
    <location>
        <position position="288"/>
    </location>
    <ligand>
        <name>CTP</name>
        <dbReference type="ChEBI" id="CHEBI:37563"/>
    </ligand>
</feature>
<dbReference type="NCBIfam" id="TIGR00521">
    <property type="entry name" value="coaBC_dfp"/>
    <property type="match status" value="1"/>
</dbReference>
<dbReference type="GO" id="GO:0071513">
    <property type="term" value="C:phosphopantothenoylcysteine decarboxylase complex"/>
    <property type="evidence" value="ECO:0007669"/>
    <property type="project" value="TreeGrafter"/>
</dbReference>
<keyword evidence="3" id="KW-0511">Multifunctional enzyme</keyword>
<dbReference type="SUPFAM" id="SSF52507">
    <property type="entry name" value="Homo-oligomeric flavin-containing Cys decarboxylases, HFCD"/>
    <property type="match status" value="1"/>
</dbReference>
<dbReference type="InterPro" id="IPR007085">
    <property type="entry name" value="DNA/pantothenate-metab_flavo_C"/>
</dbReference>
<dbReference type="Gene3D" id="3.40.50.1950">
    <property type="entry name" value="Flavin prenyltransferase-like"/>
    <property type="match status" value="1"/>
</dbReference>
<keyword evidence="3 4" id="KW-0285">Flavoprotein</keyword>
<organism evidence="7 8">
    <name type="scientific">[Clostridium] aminophilum</name>
    <dbReference type="NCBI Taxonomy" id="1526"/>
    <lineage>
        <taxon>Bacteria</taxon>
        <taxon>Bacillati</taxon>
        <taxon>Bacillota</taxon>
        <taxon>Clostridia</taxon>
        <taxon>Lachnospirales</taxon>
        <taxon>Lachnospiraceae</taxon>
    </lineage>
</organism>
<dbReference type="EC" id="6.3.2.5" evidence="3"/>
<dbReference type="GO" id="GO:0015941">
    <property type="term" value="P:pantothenate catabolic process"/>
    <property type="evidence" value="ECO:0007669"/>
    <property type="project" value="InterPro"/>
</dbReference>
<dbReference type="GO" id="GO:0004633">
    <property type="term" value="F:phosphopantothenoylcysteine decarboxylase activity"/>
    <property type="evidence" value="ECO:0007669"/>
    <property type="project" value="UniProtKB-UniRule"/>
</dbReference>
<feature type="binding site" evidence="3">
    <location>
        <position position="278"/>
    </location>
    <ligand>
        <name>CTP</name>
        <dbReference type="ChEBI" id="CHEBI:37563"/>
    </ligand>
</feature>
<evidence type="ECO:0000256" key="1">
    <source>
        <dbReference type="ARBA" id="ARBA00022793"/>
    </source>
</evidence>
<protein>
    <recommendedName>
        <fullName evidence="3">Coenzyme A biosynthesis bifunctional protein CoaBC</fullName>
    </recommendedName>
    <alternativeName>
        <fullName evidence="3">DNA/pantothenate metabolism flavoprotein</fullName>
    </alternativeName>
    <alternativeName>
        <fullName evidence="3">Phosphopantothenoylcysteine synthetase/decarboxylase</fullName>
        <shortName evidence="3">PPCS-PPCDC</shortName>
    </alternativeName>
    <domain>
        <recommendedName>
            <fullName evidence="3">Phosphopantothenoylcysteine decarboxylase</fullName>
            <shortName evidence="3">PPC decarboxylase</shortName>
            <shortName evidence="3">PPC-DC</shortName>
            <ecNumber evidence="3">4.1.1.36</ecNumber>
        </recommendedName>
        <alternativeName>
            <fullName evidence="3">CoaC</fullName>
        </alternativeName>
    </domain>
    <domain>
        <recommendedName>
            <fullName evidence="3">Phosphopantothenate--cysteine ligase</fullName>
            <ecNumber evidence="3">6.3.2.5</ecNumber>
        </recommendedName>
        <alternativeName>
            <fullName evidence="3">CoaB</fullName>
        </alternativeName>
        <alternativeName>
            <fullName evidence="3">Phosphopantothenoylcysteine synthetase</fullName>
            <shortName evidence="3">PPC synthetase</shortName>
            <shortName evidence="3">PPC-S</shortName>
        </alternativeName>
    </domain>
</protein>
<dbReference type="GO" id="GO:0010181">
    <property type="term" value="F:FMN binding"/>
    <property type="evidence" value="ECO:0007669"/>
    <property type="project" value="UniProtKB-UniRule"/>
</dbReference>
<dbReference type="PANTHER" id="PTHR14359:SF6">
    <property type="entry name" value="PHOSPHOPANTOTHENOYLCYSTEINE DECARBOXYLASE"/>
    <property type="match status" value="1"/>
</dbReference>
<evidence type="ECO:0000259" key="5">
    <source>
        <dbReference type="Pfam" id="PF02441"/>
    </source>
</evidence>
<dbReference type="Pfam" id="PF04127">
    <property type="entry name" value="DFP"/>
    <property type="match status" value="1"/>
</dbReference>
<comment type="function">
    <text evidence="4">Catalyzes two steps in the biosynthesis of coenzyme A. In the first step cysteine is conjugated to 4'-phosphopantothenate to form 4-phosphopantothenoylcysteine, in the latter compound is decarboxylated to form 4'-phosphopantotheine.</text>
</comment>
<dbReference type="AlphaFoldDB" id="A0A1I0FSI7"/>
<comment type="similarity">
    <text evidence="3 4">In the C-terminal section; belongs to the PPC synthetase family.</text>
</comment>